<keyword evidence="1" id="KW-0378">Hydrolase</keyword>
<dbReference type="InterPro" id="IPR052214">
    <property type="entry name" value="DAG_Lipase-Related"/>
</dbReference>
<sequence length="203" mass="23527">MSMISSTHFVVVFNICISKQYRILGGSVLKFCRCTKTRGRSEIVDQSSEVTILDNNQTSTEVMSHDHEDLLNFENPYPLFIPGKILYLEKDYAIKKCCKKTQIYKAFWAEKEFFDEILVNRSMLLEHLPDVVCEALQTSLLNEVHDMKHVIGGDLMVIIKPCHSTQLQMSTRNLNQYAITRLKDLTETFRNANSQNVRMSFMF</sequence>
<gene>
    <name evidence="5" type="primary">20202182</name>
    <name evidence="4" type="ORF">HELRODRAFT_168034</name>
</gene>
<dbReference type="AlphaFoldDB" id="T1F032"/>
<organism evidence="5 6">
    <name type="scientific">Helobdella robusta</name>
    <name type="common">Californian leech</name>
    <dbReference type="NCBI Taxonomy" id="6412"/>
    <lineage>
        <taxon>Eukaryota</taxon>
        <taxon>Metazoa</taxon>
        <taxon>Spiralia</taxon>
        <taxon>Lophotrochozoa</taxon>
        <taxon>Annelida</taxon>
        <taxon>Clitellata</taxon>
        <taxon>Hirudinea</taxon>
        <taxon>Rhynchobdellida</taxon>
        <taxon>Glossiphoniidae</taxon>
        <taxon>Helobdella</taxon>
    </lineage>
</organism>
<name>T1F032_HELRO</name>
<proteinExistence type="predicted"/>
<dbReference type="PANTHER" id="PTHR45792:SF8">
    <property type="entry name" value="DIACYLGLYCEROL LIPASE-ALPHA"/>
    <property type="match status" value="1"/>
</dbReference>
<reference evidence="6" key="1">
    <citation type="submission" date="2012-12" db="EMBL/GenBank/DDBJ databases">
        <authorList>
            <person name="Hellsten U."/>
            <person name="Grimwood J."/>
            <person name="Chapman J.A."/>
            <person name="Shapiro H."/>
            <person name="Aerts A."/>
            <person name="Otillar R.P."/>
            <person name="Terry A.Y."/>
            <person name="Boore J.L."/>
            <person name="Simakov O."/>
            <person name="Marletaz F."/>
            <person name="Cho S.-J."/>
            <person name="Edsinger-Gonzales E."/>
            <person name="Havlak P."/>
            <person name="Kuo D.-H."/>
            <person name="Larsson T."/>
            <person name="Lv J."/>
            <person name="Arendt D."/>
            <person name="Savage R."/>
            <person name="Osoegawa K."/>
            <person name="de Jong P."/>
            <person name="Lindberg D.R."/>
            <person name="Seaver E.C."/>
            <person name="Weisblat D.A."/>
            <person name="Putnam N.H."/>
            <person name="Grigoriev I.V."/>
            <person name="Rokhsar D.S."/>
        </authorList>
    </citation>
    <scope>NUCLEOTIDE SEQUENCE</scope>
</reference>
<evidence type="ECO:0000313" key="6">
    <source>
        <dbReference type="Proteomes" id="UP000015101"/>
    </source>
</evidence>
<dbReference type="InParanoid" id="T1F032"/>
<dbReference type="GO" id="GO:0016042">
    <property type="term" value="P:lipid catabolic process"/>
    <property type="evidence" value="ECO:0007669"/>
    <property type="project" value="UniProtKB-KW"/>
</dbReference>
<dbReference type="RefSeq" id="XP_009011979.1">
    <property type="nucleotide sequence ID" value="XM_009013731.1"/>
</dbReference>
<dbReference type="GeneID" id="20202182"/>
<dbReference type="PANTHER" id="PTHR45792">
    <property type="entry name" value="DIACYLGLYCEROL LIPASE HOMOLOG-RELATED"/>
    <property type="match status" value="1"/>
</dbReference>
<dbReference type="KEGG" id="hro:HELRODRAFT_168034"/>
<evidence type="ECO:0000256" key="3">
    <source>
        <dbReference type="ARBA" id="ARBA00023098"/>
    </source>
</evidence>
<reference evidence="5" key="3">
    <citation type="submission" date="2015-06" db="UniProtKB">
        <authorList>
            <consortium name="EnsemblMetazoa"/>
        </authorList>
    </citation>
    <scope>IDENTIFICATION</scope>
</reference>
<reference evidence="4 6" key="2">
    <citation type="journal article" date="2013" name="Nature">
        <title>Insights into bilaterian evolution from three spiralian genomes.</title>
        <authorList>
            <person name="Simakov O."/>
            <person name="Marletaz F."/>
            <person name="Cho S.J."/>
            <person name="Edsinger-Gonzales E."/>
            <person name="Havlak P."/>
            <person name="Hellsten U."/>
            <person name="Kuo D.H."/>
            <person name="Larsson T."/>
            <person name="Lv J."/>
            <person name="Arendt D."/>
            <person name="Savage R."/>
            <person name="Osoegawa K."/>
            <person name="de Jong P."/>
            <person name="Grimwood J."/>
            <person name="Chapman J.A."/>
            <person name="Shapiro H."/>
            <person name="Aerts A."/>
            <person name="Otillar R.P."/>
            <person name="Terry A.Y."/>
            <person name="Boore J.L."/>
            <person name="Grigoriev I.V."/>
            <person name="Lindberg D.R."/>
            <person name="Seaver E.C."/>
            <person name="Weisblat D.A."/>
            <person name="Putnam N.H."/>
            <person name="Rokhsar D.S."/>
        </authorList>
    </citation>
    <scope>NUCLEOTIDE SEQUENCE</scope>
</reference>
<dbReference type="GO" id="GO:0016787">
    <property type="term" value="F:hydrolase activity"/>
    <property type="evidence" value="ECO:0007669"/>
    <property type="project" value="UniProtKB-KW"/>
</dbReference>
<dbReference type="Proteomes" id="UP000015101">
    <property type="component" value="Unassembled WGS sequence"/>
</dbReference>
<keyword evidence="2" id="KW-0442">Lipid degradation</keyword>
<keyword evidence="6" id="KW-1185">Reference proteome</keyword>
<protein>
    <submittedName>
        <fullName evidence="4 5">Uncharacterized protein</fullName>
    </submittedName>
</protein>
<evidence type="ECO:0000313" key="4">
    <source>
        <dbReference type="EMBL" id="ESO10165.1"/>
    </source>
</evidence>
<dbReference type="EnsemblMetazoa" id="HelroT168034">
    <property type="protein sequence ID" value="HelroP168034"/>
    <property type="gene ID" value="HelroG168034"/>
</dbReference>
<evidence type="ECO:0000313" key="5">
    <source>
        <dbReference type="EnsemblMetazoa" id="HelroP168034"/>
    </source>
</evidence>
<accession>T1F032</accession>
<dbReference type="CTD" id="20202182"/>
<dbReference type="HOGENOM" id="CLU_1350190_0_0_1"/>
<evidence type="ECO:0000256" key="2">
    <source>
        <dbReference type="ARBA" id="ARBA00022963"/>
    </source>
</evidence>
<dbReference type="EMBL" id="AMQM01002887">
    <property type="status" value="NOT_ANNOTATED_CDS"/>
    <property type="molecule type" value="Genomic_DNA"/>
</dbReference>
<dbReference type="EMBL" id="KB095905">
    <property type="protein sequence ID" value="ESO10165.1"/>
    <property type="molecule type" value="Genomic_DNA"/>
</dbReference>
<evidence type="ECO:0000256" key="1">
    <source>
        <dbReference type="ARBA" id="ARBA00022801"/>
    </source>
</evidence>
<keyword evidence="3" id="KW-0443">Lipid metabolism</keyword>